<dbReference type="RefSeq" id="XP_012201386.1">
    <property type="nucleotide sequence ID" value="XM_012345996.1"/>
</dbReference>
<dbReference type="VEuPathDB" id="FungiDB:SPRG_07204"/>
<dbReference type="Proteomes" id="UP000030745">
    <property type="component" value="Unassembled WGS sequence"/>
</dbReference>
<gene>
    <name evidence="1" type="ORF">SPRG_07204</name>
</gene>
<dbReference type="GeneID" id="24129500"/>
<dbReference type="AlphaFoldDB" id="A0A067CFG7"/>
<evidence type="ECO:0000313" key="1">
    <source>
        <dbReference type="EMBL" id="KDO27930.1"/>
    </source>
</evidence>
<name>A0A067CFG7_SAPPC</name>
<evidence type="ECO:0000313" key="2">
    <source>
        <dbReference type="Proteomes" id="UP000030745"/>
    </source>
</evidence>
<reference evidence="1 2" key="1">
    <citation type="journal article" date="2013" name="PLoS Genet.">
        <title>Distinctive expansion of potential virulence genes in the genome of the oomycete fish pathogen Saprolegnia parasitica.</title>
        <authorList>
            <person name="Jiang R.H."/>
            <person name="de Bruijn I."/>
            <person name="Haas B.J."/>
            <person name="Belmonte R."/>
            <person name="Lobach L."/>
            <person name="Christie J."/>
            <person name="van den Ackerveken G."/>
            <person name="Bottin A."/>
            <person name="Bulone V."/>
            <person name="Diaz-Moreno S.M."/>
            <person name="Dumas B."/>
            <person name="Fan L."/>
            <person name="Gaulin E."/>
            <person name="Govers F."/>
            <person name="Grenville-Briggs L.J."/>
            <person name="Horner N.R."/>
            <person name="Levin J.Z."/>
            <person name="Mammella M."/>
            <person name="Meijer H.J."/>
            <person name="Morris P."/>
            <person name="Nusbaum C."/>
            <person name="Oome S."/>
            <person name="Phillips A.J."/>
            <person name="van Rooyen D."/>
            <person name="Rzeszutek E."/>
            <person name="Saraiva M."/>
            <person name="Secombes C.J."/>
            <person name="Seidl M.F."/>
            <person name="Snel B."/>
            <person name="Stassen J.H."/>
            <person name="Sykes S."/>
            <person name="Tripathy S."/>
            <person name="van den Berg H."/>
            <person name="Vega-Arreguin J.C."/>
            <person name="Wawra S."/>
            <person name="Young S.K."/>
            <person name="Zeng Q."/>
            <person name="Dieguez-Uribeondo J."/>
            <person name="Russ C."/>
            <person name="Tyler B.M."/>
            <person name="van West P."/>
        </authorList>
    </citation>
    <scope>NUCLEOTIDE SEQUENCE [LARGE SCALE GENOMIC DNA]</scope>
    <source>
        <strain evidence="1 2">CBS 223.65</strain>
    </source>
</reference>
<dbReference type="KEGG" id="spar:SPRG_07204"/>
<proteinExistence type="predicted"/>
<sequence>MNTSLPGVQRIDQIFFPNMTDLILWFCAGRDGVIRNRRTLYLTLKYHTRYELTIRQLRRPKKI</sequence>
<keyword evidence="2" id="KW-1185">Reference proteome</keyword>
<organism evidence="1 2">
    <name type="scientific">Saprolegnia parasitica (strain CBS 223.65)</name>
    <dbReference type="NCBI Taxonomy" id="695850"/>
    <lineage>
        <taxon>Eukaryota</taxon>
        <taxon>Sar</taxon>
        <taxon>Stramenopiles</taxon>
        <taxon>Oomycota</taxon>
        <taxon>Saprolegniomycetes</taxon>
        <taxon>Saprolegniales</taxon>
        <taxon>Saprolegniaceae</taxon>
        <taxon>Saprolegnia</taxon>
    </lineage>
</organism>
<accession>A0A067CFG7</accession>
<dbReference type="EMBL" id="KK583214">
    <property type="protein sequence ID" value="KDO27930.1"/>
    <property type="molecule type" value="Genomic_DNA"/>
</dbReference>
<protein>
    <submittedName>
        <fullName evidence="1">Uncharacterized protein</fullName>
    </submittedName>
</protein>